<evidence type="ECO:0000256" key="3">
    <source>
        <dbReference type="ARBA" id="ARBA00012579"/>
    </source>
</evidence>
<dbReference type="GO" id="GO:0016114">
    <property type="term" value="P:terpenoid biosynthetic process"/>
    <property type="evidence" value="ECO:0007669"/>
    <property type="project" value="InterPro"/>
</dbReference>
<feature type="binding site" evidence="7">
    <location>
        <begin position="10"/>
        <end position="12"/>
    </location>
    <ligand>
        <name>4-CDP-2-C-methyl-D-erythritol 2-phosphate</name>
        <dbReference type="ChEBI" id="CHEBI:57919"/>
    </ligand>
</feature>
<evidence type="ECO:0000256" key="1">
    <source>
        <dbReference type="ARBA" id="ARBA00000200"/>
    </source>
</evidence>
<dbReference type="GO" id="GO:0019288">
    <property type="term" value="P:isopentenyl diphosphate biosynthetic process, methylerythritol 4-phosphate pathway"/>
    <property type="evidence" value="ECO:0007669"/>
    <property type="project" value="UniProtKB-UniRule"/>
</dbReference>
<feature type="site" description="Transition state stabilizer" evidence="7">
    <location>
        <position position="36"/>
    </location>
</feature>
<comment type="subunit">
    <text evidence="7">Homotrimer.</text>
</comment>
<dbReference type="GO" id="GO:0046872">
    <property type="term" value="F:metal ion binding"/>
    <property type="evidence" value="ECO:0007669"/>
    <property type="project" value="UniProtKB-KW"/>
</dbReference>
<feature type="binding site" evidence="7">
    <location>
        <begin position="63"/>
        <end position="67"/>
    </location>
    <ligand>
        <name>4-CDP-2-C-methyl-D-erythritol 2-phosphate</name>
        <dbReference type="ChEBI" id="CHEBI:57919"/>
    </ligand>
</feature>
<dbReference type="Proteomes" id="UP000595564">
    <property type="component" value="Chromosome"/>
</dbReference>
<evidence type="ECO:0000256" key="5">
    <source>
        <dbReference type="ARBA" id="ARBA00023229"/>
    </source>
</evidence>
<comment type="pathway">
    <text evidence="2 7">Isoprenoid biosynthesis; isopentenyl diphosphate biosynthesis via DXP pathway; isopentenyl diphosphate from 1-deoxy-D-xylulose 5-phosphate: step 4/6.</text>
</comment>
<dbReference type="SUPFAM" id="SSF69765">
    <property type="entry name" value="IpsF-like"/>
    <property type="match status" value="1"/>
</dbReference>
<dbReference type="UniPathway" id="UPA00056">
    <property type="reaction ID" value="UER00095"/>
</dbReference>
<comment type="cofactor">
    <cofactor evidence="7">
        <name>a divalent metal cation</name>
        <dbReference type="ChEBI" id="CHEBI:60240"/>
    </cofactor>
    <text evidence="7">Binds 1 divalent metal cation per subunit.</text>
</comment>
<feature type="binding site" evidence="7">
    <location>
        <position position="12"/>
    </location>
    <ligand>
        <name>a divalent metal cation</name>
        <dbReference type="ChEBI" id="CHEBI:60240"/>
    </ligand>
</feature>
<feature type="binding site" evidence="7">
    <location>
        <position position="144"/>
    </location>
    <ligand>
        <name>4-CDP-2-C-methyl-D-erythritol 2-phosphate</name>
        <dbReference type="ChEBI" id="CHEBI:57919"/>
    </ligand>
</feature>
<evidence type="ECO:0000259" key="9">
    <source>
        <dbReference type="Pfam" id="PF02542"/>
    </source>
</evidence>
<dbReference type="Pfam" id="PF02542">
    <property type="entry name" value="YgbB"/>
    <property type="match status" value="1"/>
</dbReference>
<dbReference type="HAMAP" id="MF_00107">
    <property type="entry name" value="IspF"/>
    <property type="match status" value="1"/>
</dbReference>
<keyword evidence="6 7" id="KW-0456">Lyase</keyword>
<dbReference type="NCBIfam" id="TIGR00151">
    <property type="entry name" value="ispF"/>
    <property type="match status" value="1"/>
</dbReference>
<proteinExistence type="inferred from homology"/>
<evidence type="ECO:0000313" key="11">
    <source>
        <dbReference type="Proteomes" id="UP000595564"/>
    </source>
</evidence>
<keyword evidence="11" id="KW-1185">Reference proteome</keyword>
<dbReference type="RefSeq" id="WP_201327504.1">
    <property type="nucleotide sequence ID" value="NZ_AP017470.1"/>
</dbReference>
<comment type="similarity">
    <text evidence="7 8">Belongs to the IspF family.</text>
</comment>
<name>A0A7R6PN99_9BACT</name>
<dbReference type="FunFam" id="3.30.1330.50:FF:000003">
    <property type="entry name" value="2-C-methyl-D-erythritol 2,4-cyclodiphosphate synthase"/>
    <property type="match status" value="1"/>
</dbReference>
<dbReference type="KEGG" id="thyd:TTHT_1730"/>
<feature type="binding site" evidence="7">
    <location>
        <position position="44"/>
    </location>
    <ligand>
        <name>a divalent metal cation</name>
        <dbReference type="ChEBI" id="CHEBI:60240"/>
    </ligand>
</feature>
<keyword evidence="4 7" id="KW-0479">Metal-binding</keyword>
<feature type="binding site" evidence="7">
    <location>
        <begin position="58"/>
        <end position="60"/>
    </location>
    <ligand>
        <name>4-CDP-2-C-methyl-D-erythritol 2-phosphate</name>
        <dbReference type="ChEBI" id="CHEBI:57919"/>
    </ligand>
</feature>
<protein>
    <recommendedName>
        <fullName evidence="3 7">2-C-methyl-D-erythritol 2,4-cyclodiphosphate synthase</fullName>
        <shortName evidence="7">MECDP-synthase</shortName>
        <shortName evidence="7">MECPP-synthase</shortName>
        <shortName evidence="7">MECPS</shortName>
        <ecNumber evidence="3 7">4.6.1.12</ecNumber>
    </recommendedName>
</protein>
<comment type="caution">
    <text evidence="7">Lacks conserved residue(s) required for the propagation of feature annotation.</text>
</comment>
<evidence type="ECO:0000256" key="7">
    <source>
        <dbReference type="HAMAP-Rule" id="MF_00107"/>
    </source>
</evidence>
<evidence type="ECO:0000256" key="2">
    <source>
        <dbReference type="ARBA" id="ARBA00004709"/>
    </source>
</evidence>
<dbReference type="CDD" id="cd00554">
    <property type="entry name" value="MECDP_synthase"/>
    <property type="match status" value="1"/>
</dbReference>
<dbReference type="GO" id="GO:0008685">
    <property type="term" value="F:2-C-methyl-D-erythritol 2,4-cyclodiphosphate synthase activity"/>
    <property type="evidence" value="ECO:0007669"/>
    <property type="project" value="UniProtKB-UniRule"/>
</dbReference>
<feature type="site" description="Transition state stabilizer" evidence="7">
    <location>
        <position position="135"/>
    </location>
</feature>
<dbReference type="AlphaFoldDB" id="A0A7R6PN99"/>
<evidence type="ECO:0000256" key="6">
    <source>
        <dbReference type="ARBA" id="ARBA00023239"/>
    </source>
</evidence>
<feature type="binding site" evidence="7">
    <location>
        <begin position="36"/>
        <end position="37"/>
    </location>
    <ligand>
        <name>4-CDP-2-C-methyl-D-erythritol 2-phosphate</name>
        <dbReference type="ChEBI" id="CHEBI:57919"/>
    </ligand>
</feature>
<sequence>MDIRIGQGIDFHKFEYGRKLIIGGVQFDSPFGLKGHSDADVLLHAITDALLGAIGEKDIGFHFPDTNEEFKNVDSRIFLEKAISLARGKGFEISNIDATIICETPKINPFREKIEENIANILKIEKNRVNIKATTTEKMGFIGRKEGIAATAVVLLESVTNQ</sequence>
<organism evidence="10 11">
    <name type="scientific">Thermotomaculum hydrothermale</name>
    <dbReference type="NCBI Taxonomy" id="981385"/>
    <lineage>
        <taxon>Bacteria</taxon>
        <taxon>Pseudomonadati</taxon>
        <taxon>Acidobacteriota</taxon>
        <taxon>Holophagae</taxon>
        <taxon>Thermotomaculales</taxon>
        <taxon>Thermotomaculaceae</taxon>
        <taxon>Thermotomaculum</taxon>
    </lineage>
</organism>
<dbReference type="PANTHER" id="PTHR43181:SF1">
    <property type="entry name" value="2-C-METHYL-D-ERYTHRITOL 2,4-CYCLODIPHOSPHATE SYNTHASE, CHLOROPLASTIC"/>
    <property type="match status" value="1"/>
</dbReference>
<dbReference type="Gene3D" id="3.30.1330.50">
    <property type="entry name" value="2-C-methyl-D-erythritol 2,4-cyclodiphosphate synthase"/>
    <property type="match status" value="1"/>
</dbReference>
<dbReference type="PANTHER" id="PTHR43181">
    <property type="entry name" value="2-C-METHYL-D-ERYTHRITOL 2,4-CYCLODIPHOSPHATE SYNTHASE, CHLOROPLASTIC"/>
    <property type="match status" value="1"/>
</dbReference>
<gene>
    <name evidence="7 10" type="primary">ispF</name>
    <name evidence="10" type="ORF">TTHT_1730</name>
</gene>
<feature type="binding site" evidence="7">
    <location>
        <position position="141"/>
    </location>
    <ligand>
        <name>4-CDP-2-C-methyl-D-erythritol 2-phosphate</name>
        <dbReference type="ChEBI" id="CHEBI:57919"/>
    </ligand>
</feature>
<comment type="function">
    <text evidence="7">Involved in the biosynthesis of isopentenyl diphosphate (IPP) and dimethylallyl diphosphate (DMAPP), two major building blocks of isoprenoid compounds. Catalyzes the conversion of 4-diphosphocytidyl-2-C-methyl-D-erythritol 2-phosphate (CDP-ME2P) to 2-C-methyl-D-erythritol 2,4-cyclodiphosphate (ME-CPP) with a corresponding release of cytidine 5-monophosphate (CMP).</text>
</comment>
<comment type="catalytic activity">
    <reaction evidence="1 7 8">
        <text>4-CDP-2-C-methyl-D-erythritol 2-phosphate = 2-C-methyl-D-erythritol 2,4-cyclic diphosphate + CMP</text>
        <dbReference type="Rhea" id="RHEA:23864"/>
        <dbReference type="ChEBI" id="CHEBI:57919"/>
        <dbReference type="ChEBI" id="CHEBI:58483"/>
        <dbReference type="ChEBI" id="CHEBI:60377"/>
        <dbReference type="EC" id="4.6.1.12"/>
    </reaction>
</comment>
<evidence type="ECO:0000256" key="4">
    <source>
        <dbReference type="ARBA" id="ARBA00022723"/>
    </source>
</evidence>
<keyword evidence="5 7" id="KW-0414">Isoprene biosynthesis</keyword>
<feature type="domain" description="2-C-methyl-D-erythritol 2,4-cyclodiphosphate synthase" evidence="9">
    <location>
        <begin position="3"/>
        <end position="156"/>
    </location>
</feature>
<feature type="binding site" evidence="7">
    <location>
        <begin position="134"/>
        <end position="137"/>
    </location>
    <ligand>
        <name>4-CDP-2-C-methyl-D-erythritol 2-phosphate</name>
        <dbReference type="ChEBI" id="CHEBI:57919"/>
    </ligand>
</feature>
<dbReference type="InterPro" id="IPR003526">
    <property type="entry name" value="MECDP_synthase"/>
</dbReference>
<feature type="binding site" evidence="7">
    <location>
        <position position="10"/>
    </location>
    <ligand>
        <name>a divalent metal cation</name>
        <dbReference type="ChEBI" id="CHEBI:60240"/>
    </ligand>
</feature>
<evidence type="ECO:0000256" key="8">
    <source>
        <dbReference type="RuleBase" id="RU004395"/>
    </source>
</evidence>
<reference evidence="10 11" key="1">
    <citation type="journal article" date="2012" name="Extremophiles">
        <title>Thermotomaculum hydrothermale gen. nov., sp. nov., a novel heterotrophic thermophile within the phylum Acidobacteria from a deep-sea hydrothermal vent chimney in the Southern Okinawa Trough.</title>
        <authorList>
            <person name="Izumi H."/>
            <person name="Nunoura T."/>
            <person name="Miyazaki M."/>
            <person name="Mino S."/>
            <person name="Toki T."/>
            <person name="Takai K."/>
            <person name="Sako Y."/>
            <person name="Sawabe T."/>
            <person name="Nakagawa S."/>
        </authorList>
    </citation>
    <scope>NUCLEOTIDE SEQUENCE [LARGE SCALE GENOMIC DNA]</scope>
    <source>
        <strain evidence="10 11">AC55</strain>
    </source>
</reference>
<dbReference type="PROSITE" id="PS01350">
    <property type="entry name" value="ISPF"/>
    <property type="match status" value="1"/>
</dbReference>
<dbReference type="EMBL" id="AP017470">
    <property type="protein sequence ID" value="BBB33202.1"/>
    <property type="molecule type" value="Genomic_DNA"/>
</dbReference>
<evidence type="ECO:0000313" key="10">
    <source>
        <dbReference type="EMBL" id="BBB33202.1"/>
    </source>
</evidence>
<dbReference type="EC" id="4.6.1.12" evidence="3 7"/>
<accession>A0A7R6PN99</accession>
<dbReference type="InterPro" id="IPR020555">
    <property type="entry name" value="MECDP_synthase_CS"/>
</dbReference>
<dbReference type="InterPro" id="IPR036571">
    <property type="entry name" value="MECDP_synthase_sf"/>
</dbReference>